<dbReference type="InterPro" id="IPR015421">
    <property type="entry name" value="PyrdxlP-dep_Trfase_major"/>
</dbReference>
<name>A0A0J1IBU9_NIACI</name>
<organism evidence="4 5">
    <name type="scientific">Niallia circulans</name>
    <name type="common">Bacillus circulans</name>
    <dbReference type="NCBI Taxonomy" id="1397"/>
    <lineage>
        <taxon>Bacteria</taxon>
        <taxon>Bacillati</taxon>
        <taxon>Bacillota</taxon>
        <taxon>Bacilli</taxon>
        <taxon>Bacillales</taxon>
        <taxon>Bacillaceae</taxon>
        <taxon>Niallia</taxon>
    </lineage>
</organism>
<sequence length="395" mass="44094">MELALYGGQPVRQEFLSYGQQWITEEDVQAVVETLQSPYLTQGPKIDQFEQAIAEYVGTKYAVAFINGTAALHGACYAAGIDDGDEVITTPMTFAASANCVLYMGGKPVFADIDKQTYNIDPINIEKLITSKTKAIIAVDYTGQPADLDGIKALCKKHHLVFIEDGAHSIGASYKGEKVGSQADMTMFSFHPVKHITTGEGGIIVTNSEEYAKKLRLFRSHGITKDTLKGDEGPWSYEMVDLGMNYRMTDIQASLGCSQLKRLDSFVKRRREIANQYTAAFHNIPNVVVPFQEAAGESSWHLYMLRLRLDSLSVDRKTIFEALRAENIGVHVHYIPVHTLAYYQNLGYKKGICPNAELYYEEAITLPLFPKMTEEDVQSVIKAVQKVIGYFSKER</sequence>
<gene>
    <name evidence="4" type="ORF">ABW02_19310</name>
</gene>
<proteinExistence type="inferred from homology"/>
<dbReference type="RefSeq" id="WP_047943888.1">
    <property type="nucleotide sequence ID" value="NZ_JARTLH010000004.1"/>
</dbReference>
<dbReference type="GO" id="GO:0030170">
    <property type="term" value="F:pyridoxal phosphate binding"/>
    <property type="evidence" value="ECO:0007669"/>
    <property type="project" value="TreeGrafter"/>
</dbReference>
<dbReference type="Proteomes" id="UP000036045">
    <property type="component" value="Unassembled WGS sequence"/>
</dbReference>
<dbReference type="PANTHER" id="PTHR30244:SF34">
    <property type="entry name" value="DTDP-4-AMINO-4,6-DIDEOXYGALACTOSE TRANSAMINASE"/>
    <property type="match status" value="1"/>
</dbReference>
<dbReference type="CDD" id="cd00616">
    <property type="entry name" value="AHBA_syn"/>
    <property type="match status" value="1"/>
</dbReference>
<dbReference type="PANTHER" id="PTHR30244">
    <property type="entry name" value="TRANSAMINASE"/>
    <property type="match status" value="1"/>
</dbReference>
<dbReference type="GO" id="GO:0000271">
    <property type="term" value="P:polysaccharide biosynthetic process"/>
    <property type="evidence" value="ECO:0007669"/>
    <property type="project" value="TreeGrafter"/>
</dbReference>
<dbReference type="AlphaFoldDB" id="A0A0J1IBU9"/>
<dbReference type="PIRSF" id="PIRSF000390">
    <property type="entry name" value="PLP_StrS"/>
    <property type="match status" value="1"/>
</dbReference>
<evidence type="ECO:0000313" key="4">
    <source>
        <dbReference type="EMBL" id="KLV23447.1"/>
    </source>
</evidence>
<evidence type="ECO:0000313" key="5">
    <source>
        <dbReference type="Proteomes" id="UP000036045"/>
    </source>
</evidence>
<feature type="active site" description="Proton acceptor" evidence="1">
    <location>
        <position position="194"/>
    </location>
</feature>
<dbReference type="InterPro" id="IPR015424">
    <property type="entry name" value="PyrdxlP-dep_Trfase"/>
</dbReference>
<feature type="modified residue" description="N6-(pyridoxal phosphate)lysine" evidence="2">
    <location>
        <position position="194"/>
    </location>
</feature>
<evidence type="ECO:0000256" key="2">
    <source>
        <dbReference type="PIRSR" id="PIRSR000390-2"/>
    </source>
</evidence>
<accession>A0A0J1IBU9</accession>
<dbReference type="InterPro" id="IPR000653">
    <property type="entry name" value="DegT/StrS_aminotransferase"/>
</dbReference>
<dbReference type="InterPro" id="IPR020026">
    <property type="entry name" value="PseC"/>
</dbReference>
<evidence type="ECO:0000256" key="3">
    <source>
        <dbReference type="RuleBase" id="RU004508"/>
    </source>
</evidence>
<dbReference type="OrthoDB" id="9810913at2"/>
<protein>
    <submittedName>
        <fullName evidence="4">Aminotransferase DegT</fullName>
    </submittedName>
</protein>
<dbReference type="GO" id="GO:0008483">
    <property type="term" value="F:transaminase activity"/>
    <property type="evidence" value="ECO:0007669"/>
    <property type="project" value="UniProtKB-KW"/>
</dbReference>
<keyword evidence="4" id="KW-0808">Transferase</keyword>
<comment type="caution">
    <text evidence="4">The sequence shown here is derived from an EMBL/GenBank/DDBJ whole genome shotgun (WGS) entry which is preliminary data.</text>
</comment>
<keyword evidence="2 3" id="KW-0663">Pyridoxal phosphate</keyword>
<keyword evidence="4" id="KW-0032">Aminotransferase</keyword>
<reference evidence="4 5" key="1">
    <citation type="submission" date="2015-05" db="EMBL/GenBank/DDBJ databases">
        <title>Whole genome sequence and identification of bacterial endophytes from Costus igneus.</title>
        <authorList>
            <person name="Lee Y.P."/>
            <person name="Gan H.M."/>
            <person name="Eng W."/>
            <person name="Wheatley M.S."/>
            <person name="Caraballo A."/>
            <person name="Polter S."/>
            <person name="Savka M.A."/>
            <person name="Hudson A.O."/>
        </authorList>
    </citation>
    <scope>NUCLEOTIDE SEQUENCE [LARGE SCALE GENOMIC DNA]</scope>
    <source>
        <strain evidence="4 5">RIT379</strain>
    </source>
</reference>
<dbReference type="Pfam" id="PF01041">
    <property type="entry name" value="DegT_DnrJ_EryC1"/>
    <property type="match status" value="1"/>
</dbReference>
<dbReference type="InterPro" id="IPR015422">
    <property type="entry name" value="PyrdxlP-dep_Trfase_small"/>
</dbReference>
<dbReference type="Gene3D" id="3.90.1150.10">
    <property type="entry name" value="Aspartate Aminotransferase, domain 1"/>
    <property type="match status" value="1"/>
</dbReference>
<dbReference type="PATRIC" id="fig|1397.4.peg.2589"/>
<comment type="similarity">
    <text evidence="3">Belongs to the DegT/DnrJ/EryC1 family.</text>
</comment>
<evidence type="ECO:0000256" key="1">
    <source>
        <dbReference type="PIRSR" id="PIRSR000390-1"/>
    </source>
</evidence>
<dbReference type="NCBIfam" id="TIGR03588">
    <property type="entry name" value="PseC"/>
    <property type="match status" value="1"/>
</dbReference>
<dbReference type="EMBL" id="LDPH01000025">
    <property type="protein sequence ID" value="KLV23447.1"/>
    <property type="molecule type" value="Genomic_DNA"/>
</dbReference>
<dbReference type="SUPFAM" id="SSF53383">
    <property type="entry name" value="PLP-dependent transferases"/>
    <property type="match status" value="1"/>
</dbReference>
<keyword evidence="5" id="KW-1185">Reference proteome</keyword>
<dbReference type="Gene3D" id="3.40.640.10">
    <property type="entry name" value="Type I PLP-dependent aspartate aminotransferase-like (Major domain)"/>
    <property type="match status" value="1"/>
</dbReference>